<comment type="caution">
    <text evidence="1">The sequence shown here is derived from an EMBL/GenBank/DDBJ whole genome shotgun (WGS) entry which is preliminary data.</text>
</comment>
<protein>
    <submittedName>
        <fullName evidence="1">Uncharacterized protein</fullName>
    </submittedName>
</protein>
<dbReference type="Pfam" id="PF09952">
    <property type="entry name" value="AbiEi_2"/>
    <property type="match status" value="1"/>
</dbReference>
<reference evidence="1 2" key="1">
    <citation type="submission" date="2018-02" db="EMBL/GenBank/DDBJ databases">
        <title>8 Nocardia nova and 1 Nocardia cyriacigeorgica strain used for evolution to TMP-SMX.</title>
        <authorList>
            <person name="Mehta H."/>
            <person name="Weng J."/>
            <person name="Shamoo Y."/>
        </authorList>
    </citation>
    <scope>NUCLEOTIDE SEQUENCE [LARGE SCALE GENOMIC DNA]</scope>
    <source>
        <strain evidence="1 2">MDA3139</strain>
    </source>
</reference>
<dbReference type="EMBL" id="PSZC01000011">
    <property type="protein sequence ID" value="PPJ36987.1"/>
    <property type="molecule type" value="Genomic_DNA"/>
</dbReference>
<name>A0A2S6ANY3_9NOCA</name>
<dbReference type="InterPro" id="IPR019238">
    <property type="entry name" value="AbiEi_2"/>
</dbReference>
<organism evidence="1 2">
    <name type="scientific">Nocardia nova</name>
    <dbReference type="NCBI Taxonomy" id="37330"/>
    <lineage>
        <taxon>Bacteria</taxon>
        <taxon>Bacillati</taxon>
        <taxon>Actinomycetota</taxon>
        <taxon>Actinomycetes</taxon>
        <taxon>Mycobacteriales</taxon>
        <taxon>Nocardiaceae</taxon>
        <taxon>Nocardia</taxon>
    </lineage>
</organism>
<evidence type="ECO:0000313" key="2">
    <source>
        <dbReference type="Proteomes" id="UP000239874"/>
    </source>
</evidence>
<dbReference type="AlphaFoldDB" id="A0A2S6ANY3"/>
<accession>A0A2S6ANY3</accession>
<sequence length="340" mass="37909">MFNILPCSIKLNRMTDRTQQTAIEHLVARSLSEYSVELSVHRWTSEQTAIATVSRQGFRAEYQLAWLPHATLSELSRLARPDEKLPLLVASSQISDRTADALAATDVDYIDSMGNAHLAFGPVFVHTRGQRRLAAAPIRLPTRANLFSAKRMQVLFVLLAWPDLADKPVRRIATSAGTSVGITQSTLEIMQDAGFLLSGSLHRRDELLDLWAAAYRGSLLPKLEQSSFSGSIEGWSPPSGYLISGESAVELIRSPQTLTLYIERFELAEAIRSGWQKSDAPNIYVRRKFWKEPDWAAPTDHHSVFGASTAPPVMIYADLLASKEPRQAEVARMLRKDRLV</sequence>
<dbReference type="RefSeq" id="WP_104380007.1">
    <property type="nucleotide sequence ID" value="NZ_PSZC01000011.1"/>
</dbReference>
<proteinExistence type="predicted"/>
<gene>
    <name evidence="1" type="ORF">C5E45_17345</name>
</gene>
<evidence type="ECO:0000313" key="1">
    <source>
        <dbReference type="EMBL" id="PPJ36987.1"/>
    </source>
</evidence>
<dbReference type="Proteomes" id="UP000239874">
    <property type="component" value="Unassembled WGS sequence"/>
</dbReference>